<proteinExistence type="inferred from homology"/>
<geneLocation type="plasmid" evidence="7 8">
    <name>unnamed3</name>
</geneLocation>
<dbReference type="KEGG" id="aoz:HUE56_07085"/>
<accession>A0A6N1AQ70</accession>
<dbReference type="RefSeq" id="WP_149201097.1">
    <property type="nucleotide sequence ID" value="NZ_BSOV01000033.1"/>
</dbReference>
<feature type="transmembrane region" description="Helical" evidence="6">
    <location>
        <begin position="69"/>
        <end position="87"/>
    </location>
</feature>
<evidence type="ECO:0000256" key="2">
    <source>
        <dbReference type="ARBA" id="ARBA00007511"/>
    </source>
</evidence>
<evidence type="ECO:0000256" key="3">
    <source>
        <dbReference type="ARBA" id="ARBA00022692"/>
    </source>
</evidence>
<keyword evidence="4 6" id="KW-1133">Transmembrane helix</keyword>
<evidence type="ECO:0000256" key="5">
    <source>
        <dbReference type="ARBA" id="ARBA00023136"/>
    </source>
</evidence>
<evidence type="ECO:0000313" key="8">
    <source>
        <dbReference type="Proteomes" id="UP000509702"/>
    </source>
</evidence>
<name>A0A6N1AQ70_9PROT</name>
<feature type="transmembrane region" description="Helical" evidence="6">
    <location>
        <begin position="151"/>
        <end position="175"/>
    </location>
</feature>
<sequence>MTELFTTDALFALLQVIMIDLVLAGDNAIVIGLAAAGLPREQRGKAILIGILAATVLRIAFAAVTTQLLQIIGLLLAGGVLLLWVCWKMWRELRQSHEEDEAVEALEDDGGAEASGPRKTLGQAVWQIVVADVSMSLDNVLAVAGAAREHLGVLVIGLTLSIALMGLAASVIARVLHKHRWLAYVGLSIILYVALHMIYRGAMEVWPLVNGHA</sequence>
<keyword evidence="3 6" id="KW-0812">Transmembrane</keyword>
<dbReference type="AlphaFoldDB" id="A0A6N1AQ70"/>
<gene>
    <name evidence="7" type="ORF">HUE56_07085</name>
</gene>
<keyword evidence="7" id="KW-0614">Plasmid</keyword>
<dbReference type="InterPro" id="IPR022301">
    <property type="entry name" value="Integral_membrane_YjbE"/>
</dbReference>
<dbReference type="GO" id="GO:0016020">
    <property type="term" value="C:membrane"/>
    <property type="evidence" value="ECO:0007669"/>
    <property type="project" value="UniProtKB-SubCell"/>
</dbReference>
<comment type="similarity">
    <text evidence="2">Belongs to the TerC family.</text>
</comment>
<dbReference type="OrthoDB" id="9807970at2"/>
<feature type="transmembrane region" description="Helical" evidence="6">
    <location>
        <begin position="46"/>
        <end position="63"/>
    </location>
</feature>
<evidence type="ECO:0000256" key="4">
    <source>
        <dbReference type="ARBA" id="ARBA00022989"/>
    </source>
</evidence>
<comment type="subcellular location">
    <subcellularLocation>
        <location evidence="1">Membrane</location>
        <topology evidence="1">Multi-pass membrane protein</topology>
    </subcellularLocation>
</comment>
<evidence type="ECO:0000313" key="7">
    <source>
        <dbReference type="EMBL" id="QKS50262.1"/>
    </source>
</evidence>
<reference evidence="7 8" key="1">
    <citation type="submission" date="2020-06" db="EMBL/GenBank/DDBJ databases">
        <title>Complete genome of Azosprillum oryzae KACC14407.</title>
        <authorList>
            <person name="Kim M."/>
            <person name="Park Y.-J."/>
            <person name="Shin J.-H."/>
        </authorList>
    </citation>
    <scope>NUCLEOTIDE SEQUENCE [LARGE SCALE GENOMIC DNA]</scope>
    <source>
        <strain evidence="7 8">KACC 14407</strain>
        <plasmid evidence="7 8">unnamed3</plasmid>
    </source>
</reference>
<dbReference type="NCBIfam" id="TIGR03717">
    <property type="entry name" value="R_switched_YjbE"/>
    <property type="match status" value="1"/>
</dbReference>
<feature type="transmembrane region" description="Helical" evidence="6">
    <location>
        <begin position="12"/>
        <end position="34"/>
    </location>
</feature>
<keyword evidence="8" id="KW-1185">Reference proteome</keyword>
<dbReference type="Proteomes" id="UP000509702">
    <property type="component" value="Plasmid unnamed3"/>
</dbReference>
<organism evidence="7 8">
    <name type="scientific">Azospirillum oryzae</name>
    <dbReference type="NCBI Taxonomy" id="286727"/>
    <lineage>
        <taxon>Bacteria</taxon>
        <taxon>Pseudomonadati</taxon>
        <taxon>Pseudomonadota</taxon>
        <taxon>Alphaproteobacteria</taxon>
        <taxon>Rhodospirillales</taxon>
        <taxon>Azospirillaceae</taxon>
        <taxon>Azospirillum</taxon>
    </lineage>
</organism>
<evidence type="ECO:0000256" key="6">
    <source>
        <dbReference type="SAM" id="Phobius"/>
    </source>
</evidence>
<dbReference type="InterPro" id="IPR005496">
    <property type="entry name" value="Integral_membrane_TerC"/>
</dbReference>
<dbReference type="Pfam" id="PF03741">
    <property type="entry name" value="TerC"/>
    <property type="match status" value="1"/>
</dbReference>
<evidence type="ECO:0000256" key="1">
    <source>
        <dbReference type="ARBA" id="ARBA00004141"/>
    </source>
</evidence>
<dbReference type="PANTHER" id="PTHR30238">
    <property type="entry name" value="MEMBRANE BOUND PREDICTED REDOX MODULATOR"/>
    <property type="match status" value="1"/>
</dbReference>
<dbReference type="EMBL" id="CP054617">
    <property type="protein sequence ID" value="QKS50262.1"/>
    <property type="molecule type" value="Genomic_DNA"/>
</dbReference>
<feature type="transmembrane region" description="Helical" evidence="6">
    <location>
        <begin position="181"/>
        <end position="199"/>
    </location>
</feature>
<dbReference type="PANTHER" id="PTHR30238:SF4">
    <property type="entry name" value="SLL1022 PROTEIN"/>
    <property type="match status" value="1"/>
</dbReference>
<protein>
    <submittedName>
        <fullName evidence="7">TerC family protein</fullName>
    </submittedName>
</protein>
<keyword evidence="5 6" id="KW-0472">Membrane</keyword>